<feature type="binding site" evidence="14">
    <location>
        <begin position="115"/>
        <end position="121"/>
    </location>
    <ligand>
        <name>ATP</name>
        <dbReference type="ChEBI" id="CHEBI:30616"/>
    </ligand>
</feature>
<reference evidence="18 19" key="1">
    <citation type="journal article" date="2016" name="Nat. Commun.">
        <title>Thousands of microbial genomes shed light on interconnected biogeochemical processes in an aquifer system.</title>
        <authorList>
            <person name="Anantharaman K."/>
            <person name="Brown C.T."/>
            <person name="Hug L.A."/>
            <person name="Sharon I."/>
            <person name="Castelle C.J."/>
            <person name="Probst A.J."/>
            <person name="Thomas B.C."/>
            <person name="Singh A."/>
            <person name="Wilkins M.J."/>
            <person name="Karaoz U."/>
            <person name="Brodie E.L."/>
            <person name="Williams K.H."/>
            <person name="Hubbard S.S."/>
            <person name="Banfield J.F."/>
        </authorList>
    </citation>
    <scope>NUCLEOTIDE SEQUENCE [LARGE SCALE GENOMIC DNA]</scope>
</reference>
<evidence type="ECO:0000259" key="15">
    <source>
        <dbReference type="Pfam" id="PF01225"/>
    </source>
</evidence>
<evidence type="ECO:0000256" key="10">
    <source>
        <dbReference type="ARBA" id="ARBA00022984"/>
    </source>
</evidence>
<evidence type="ECO:0000256" key="7">
    <source>
        <dbReference type="ARBA" id="ARBA00022741"/>
    </source>
</evidence>
<dbReference type="Pfam" id="PF01225">
    <property type="entry name" value="Mur_ligase"/>
    <property type="match status" value="1"/>
</dbReference>
<evidence type="ECO:0000256" key="6">
    <source>
        <dbReference type="ARBA" id="ARBA00022618"/>
    </source>
</evidence>
<dbReference type="InterPro" id="IPR000713">
    <property type="entry name" value="Mur_ligase_N"/>
</dbReference>
<dbReference type="HAMAP" id="MF_00046">
    <property type="entry name" value="MurC"/>
    <property type="match status" value="1"/>
</dbReference>
<dbReference type="GO" id="GO:0005737">
    <property type="term" value="C:cytoplasm"/>
    <property type="evidence" value="ECO:0007669"/>
    <property type="project" value="UniProtKB-SubCell"/>
</dbReference>
<name>A0A1G1XPA0_9BACT</name>
<keyword evidence="11 14" id="KW-0131">Cell cycle</keyword>
<dbReference type="Gene3D" id="3.40.50.720">
    <property type="entry name" value="NAD(P)-binding Rossmann-like Domain"/>
    <property type="match status" value="1"/>
</dbReference>
<evidence type="ECO:0000256" key="4">
    <source>
        <dbReference type="ARBA" id="ARBA00022490"/>
    </source>
</evidence>
<dbReference type="Pfam" id="PF02875">
    <property type="entry name" value="Mur_ligase_C"/>
    <property type="match status" value="1"/>
</dbReference>
<keyword evidence="4 14" id="KW-0963">Cytoplasm</keyword>
<comment type="subcellular location">
    <subcellularLocation>
        <location evidence="1 14">Cytoplasm</location>
    </subcellularLocation>
</comment>
<evidence type="ECO:0000256" key="12">
    <source>
        <dbReference type="ARBA" id="ARBA00023316"/>
    </source>
</evidence>
<protein>
    <recommendedName>
        <fullName evidence="3 14">UDP-N-acetylmuramate--L-alanine ligase</fullName>
        <ecNumber evidence="3 14">6.3.2.8</ecNumber>
    </recommendedName>
    <alternativeName>
        <fullName evidence="14">UDP-N-acetylmuramoyl-L-alanine synthetase</fullName>
    </alternativeName>
</protein>
<dbReference type="SUPFAM" id="SSF53623">
    <property type="entry name" value="MurD-like peptide ligases, catalytic domain"/>
    <property type="match status" value="1"/>
</dbReference>
<dbReference type="InterPro" id="IPR013221">
    <property type="entry name" value="Mur_ligase_cen"/>
</dbReference>
<proteinExistence type="inferred from homology"/>
<dbReference type="InterPro" id="IPR050061">
    <property type="entry name" value="MurCDEF_pg_biosynth"/>
</dbReference>
<dbReference type="PANTHER" id="PTHR43445:SF3">
    <property type="entry name" value="UDP-N-ACETYLMURAMATE--L-ALANINE LIGASE"/>
    <property type="match status" value="1"/>
</dbReference>
<organism evidence="18 19">
    <name type="scientific">Candidatus Buchananbacteria bacterium RBG_13_36_9</name>
    <dbReference type="NCBI Taxonomy" id="1797530"/>
    <lineage>
        <taxon>Bacteria</taxon>
        <taxon>Candidatus Buchananiibacteriota</taxon>
    </lineage>
</organism>
<evidence type="ECO:0000313" key="18">
    <source>
        <dbReference type="EMBL" id="OGY41878.1"/>
    </source>
</evidence>
<evidence type="ECO:0000256" key="5">
    <source>
        <dbReference type="ARBA" id="ARBA00022598"/>
    </source>
</evidence>
<dbReference type="GO" id="GO:0005524">
    <property type="term" value="F:ATP binding"/>
    <property type="evidence" value="ECO:0007669"/>
    <property type="project" value="UniProtKB-UniRule"/>
</dbReference>
<dbReference type="GO" id="GO:0008763">
    <property type="term" value="F:UDP-N-acetylmuramate-L-alanine ligase activity"/>
    <property type="evidence" value="ECO:0007669"/>
    <property type="project" value="UniProtKB-UniRule"/>
</dbReference>
<dbReference type="Proteomes" id="UP000176498">
    <property type="component" value="Unassembled WGS sequence"/>
</dbReference>
<dbReference type="InterPro" id="IPR036615">
    <property type="entry name" value="Mur_ligase_C_dom_sf"/>
</dbReference>
<keyword evidence="10 14" id="KW-0573">Peptidoglycan synthesis</keyword>
<evidence type="ECO:0000256" key="1">
    <source>
        <dbReference type="ARBA" id="ARBA00004496"/>
    </source>
</evidence>
<comment type="function">
    <text evidence="14">Cell wall formation.</text>
</comment>
<dbReference type="InterPro" id="IPR004101">
    <property type="entry name" value="Mur_ligase_C"/>
</dbReference>
<keyword evidence="7 14" id="KW-0547">Nucleotide-binding</keyword>
<comment type="caution">
    <text evidence="18">The sequence shown here is derived from an EMBL/GenBank/DDBJ whole genome shotgun (WGS) entry which is preliminary data.</text>
</comment>
<dbReference type="Gene3D" id="3.90.190.20">
    <property type="entry name" value="Mur ligase, C-terminal domain"/>
    <property type="match status" value="1"/>
</dbReference>
<keyword evidence="5 14" id="KW-0436">Ligase</keyword>
<dbReference type="Pfam" id="PF08245">
    <property type="entry name" value="Mur_ligase_M"/>
    <property type="match status" value="1"/>
</dbReference>
<dbReference type="InterPro" id="IPR005758">
    <property type="entry name" value="UDP-N-AcMur_Ala_ligase_MurC"/>
</dbReference>
<evidence type="ECO:0000256" key="8">
    <source>
        <dbReference type="ARBA" id="ARBA00022840"/>
    </source>
</evidence>
<dbReference type="UniPathway" id="UPA00219"/>
<evidence type="ECO:0000256" key="3">
    <source>
        <dbReference type="ARBA" id="ARBA00012211"/>
    </source>
</evidence>
<comment type="catalytic activity">
    <reaction evidence="13 14">
        <text>UDP-N-acetyl-alpha-D-muramate + L-alanine + ATP = UDP-N-acetyl-alpha-D-muramoyl-L-alanine + ADP + phosphate + H(+)</text>
        <dbReference type="Rhea" id="RHEA:23372"/>
        <dbReference type="ChEBI" id="CHEBI:15378"/>
        <dbReference type="ChEBI" id="CHEBI:30616"/>
        <dbReference type="ChEBI" id="CHEBI:43474"/>
        <dbReference type="ChEBI" id="CHEBI:57972"/>
        <dbReference type="ChEBI" id="CHEBI:70757"/>
        <dbReference type="ChEBI" id="CHEBI:83898"/>
        <dbReference type="ChEBI" id="CHEBI:456216"/>
        <dbReference type="EC" id="6.3.2.8"/>
    </reaction>
</comment>
<keyword evidence="8 14" id="KW-0067">ATP-binding</keyword>
<dbReference type="GO" id="GO:0071555">
    <property type="term" value="P:cell wall organization"/>
    <property type="evidence" value="ECO:0007669"/>
    <property type="project" value="UniProtKB-KW"/>
</dbReference>
<keyword evidence="12 14" id="KW-0961">Cell wall biogenesis/degradation</keyword>
<dbReference type="AlphaFoldDB" id="A0A1G1XPA0"/>
<gene>
    <name evidence="14" type="primary">murC</name>
    <name evidence="18" type="ORF">A2Y82_05485</name>
</gene>
<evidence type="ECO:0000259" key="17">
    <source>
        <dbReference type="Pfam" id="PF08245"/>
    </source>
</evidence>
<comment type="similarity">
    <text evidence="14">Belongs to the MurCDEF family.</text>
</comment>
<dbReference type="EC" id="6.3.2.8" evidence="3 14"/>
<evidence type="ECO:0000313" key="19">
    <source>
        <dbReference type="Proteomes" id="UP000176498"/>
    </source>
</evidence>
<evidence type="ECO:0000256" key="11">
    <source>
        <dbReference type="ARBA" id="ARBA00023306"/>
    </source>
</evidence>
<dbReference type="GO" id="GO:0051301">
    <property type="term" value="P:cell division"/>
    <property type="evidence" value="ECO:0007669"/>
    <property type="project" value="UniProtKB-KW"/>
</dbReference>
<dbReference type="GO" id="GO:0008360">
    <property type="term" value="P:regulation of cell shape"/>
    <property type="evidence" value="ECO:0007669"/>
    <property type="project" value="UniProtKB-KW"/>
</dbReference>
<sequence>MDITKLKKIHIIGIGGIGISAVAKLLLNQDKIVTGSDLNDSDIIGTLKNFGAKIKIGPHKAENVTKDINLVIYTDAVPEDNPERVQAKKLKIENLSYFQFLGQFSKDKYTIAISGCHGKTTTTALTGLILENGNFDPTVIVGSKVSNWDGNLRLGSSEYFVVEGDEYRAHMMELSPKAIILNNLEFDHPDFYRDLTHYIDTFQDFVNKLPEDGHLIYNRDDKNIKERLEIPNCHIATFGLDDPSADLIVKNIKIEHGRQIFKPVYKGQELRDFNLQIPGKFNILNALGASLMALELGVSPDVVKNTLAQYTGAWRRFEIIGKISDLTPDKNGALVISDYAHHPTEVAKTIQAAKEFYPDKRLLVVFQPHQIQRTKSLFDDFIKAFAQSPADVVILSEIYDVAGREEKDVTKRVSSNDLLDKIILTESKKLIAGVKPSLYYFASDLTETKAKILSEVQSNDVVLILGAGDIDKVARELV</sequence>
<evidence type="ECO:0000259" key="16">
    <source>
        <dbReference type="Pfam" id="PF02875"/>
    </source>
</evidence>
<dbReference type="PANTHER" id="PTHR43445">
    <property type="entry name" value="UDP-N-ACETYLMURAMATE--L-ALANINE LIGASE-RELATED"/>
    <property type="match status" value="1"/>
</dbReference>
<feature type="domain" description="Mur ligase central" evidence="17">
    <location>
        <begin position="113"/>
        <end position="292"/>
    </location>
</feature>
<keyword evidence="9 14" id="KW-0133">Cell shape</keyword>
<dbReference type="NCBIfam" id="TIGR01082">
    <property type="entry name" value="murC"/>
    <property type="match status" value="1"/>
</dbReference>
<dbReference type="EMBL" id="MHHZ01000012">
    <property type="protein sequence ID" value="OGY41878.1"/>
    <property type="molecule type" value="Genomic_DNA"/>
</dbReference>
<evidence type="ECO:0000256" key="13">
    <source>
        <dbReference type="ARBA" id="ARBA00047833"/>
    </source>
</evidence>
<evidence type="ECO:0000256" key="14">
    <source>
        <dbReference type="HAMAP-Rule" id="MF_00046"/>
    </source>
</evidence>
<dbReference type="InterPro" id="IPR036565">
    <property type="entry name" value="Mur-like_cat_sf"/>
</dbReference>
<dbReference type="SUPFAM" id="SSF53244">
    <property type="entry name" value="MurD-like peptide ligases, peptide-binding domain"/>
    <property type="match status" value="1"/>
</dbReference>
<evidence type="ECO:0000256" key="9">
    <source>
        <dbReference type="ARBA" id="ARBA00022960"/>
    </source>
</evidence>
<dbReference type="GO" id="GO:0009252">
    <property type="term" value="P:peptidoglycan biosynthetic process"/>
    <property type="evidence" value="ECO:0007669"/>
    <property type="project" value="UniProtKB-UniRule"/>
</dbReference>
<feature type="domain" description="Mur ligase C-terminal" evidence="16">
    <location>
        <begin position="315"/>
        <end position="468"/>
    </location>
</feature>
<accession>A0A1G1XPA0</accession>
<feature type="domain" description="Mur ligase N-terminal catalytic" evidence="15">
    <location>
        <begin position="8"/>
        <end position="109"/>
    </location>
</feature>
<comment type="pathway">
    <text evidence="2 14">Cell wall biogenesis; peptidoglycan biosynthesis.</text>
</comment>
<dbReference type="Gene3D" id="3.40.1190.10">
    <property type="entry name" value="Mur-like, catalytic domain"/>
    <property type="match status" value="1"/>
</dbReference>
<dbReference type="SUPFAM" id="SSF51984">
    <property type="entry name" value="MurCD N-terminal domain"/>
    <property type="match status" value="1"/>
</dbReference>
<evidence type="ECO:0000256" key="2">
    <source>
        <dbReference type="ARBA" id="ARBA00004752"/>
    </source>
</evidence>
<keyword evidence="6 14" id="KW-0132">Cell division</keyword>